<dbReference type="Gene3D" id="3.40.50.1820">
    <property type="entry name" value="alpha/beta hydrolase"/>
    <property type="match status" value="1"/>
</dbReference>
<evidence type="ECO:0000256" key="2">
    <source>
        <dbReference type="ARBA" id="ARBA00015007"/>
    </source>
</evidence>
<dbReference type="InterPro" id="IPR001031">
    <property type="entry name" value="Thioesterase"/>
</dbReference>
<reference evidence="6" key="2">
    <citation type="submission" date="2020-02" db="EMBL/GenBank/DDBJ databases">
        <authorList>
            <person name="Matsumoto Y."/>
            <person name="Motooka D."/>
            <person name="Nakamura S."/>
        </authorList>
    </citation>
    <scope>NUCLEOTIDE SEQUENCE</scope>
    <source>
        <strain evidence="6">JCM 12375</strain>
    </source>
</reference>
<gene>
    <name evidence="7" type="primary">mbtB_1</name>
    <name evidence="7" type="ORF">hbim_06858</name>
    <name evidence="6" type="ORF">MMAGJ_75240</name>
</gene>
<name>A0AAI8U2N0_MYCME</name>
<dbReference type="GO" id="GO:0008610">
    <property type="term" value="P:lipid biosynthetic process"/>
    <property type="evidence" value="ECO:0007669"/>
    <property type="project" value="TreeGrafter"/>
</dbReference>
<evidence type="ECO:0000313" key="8">
    <source>
        <dbReference type="Proteomes" id="UP000465622"/>
    </source>
</evidence>
<dbReference type="InterPro" id="IPR029058">
    <property type="entry name" value="AB_hydrolase_fold"/>
</dbReference>
<keyword evidence="3" id="KW-0843">Virulence</keyword>
<comment type="catalytic activity">
    <reaction evidence="4">
        <text>a fatty acyl-CoA + H2O = a fatty acid + CoA + H(+)</text>
        <dbReference type="Rhea" id="RHEA:16781"/>
        <dbReference type="ChEBI" id="CHEBI:15377"/>
        <dbReference type="ChEBI" id="CHEBI:15378"/>
        <dbReference type="ChEBI" id="CHEBI:28868"/>
        <dbReference type="ChEBI" id="CHEBI:57287"/>
        <dbReference type="ChEBI" id="CHEBI:77636"/>
    </reaction>
</comment>
<dbReference type="AlphaFoldDB" id="A0AAI8U2N0"/>
<dbReference type="GO" id="GO:0016874">
    <property type="term" value="F:ligase activity"/>
    <property type="evidence" value="ECO:0007669"/>
    <property type="project" value="UniProtKB-KW"/>
</dbReference>
<proteinExistence type="inferred from homology"/>
<dbReference type="SUPFAM" id="SSF53474">
    <property type="entry name" value="alpha/beta-Hydrolases"/>
    <property type="match status" value="1"/>
</dbReference>
<protein>
    <recommendedName>
        <fullName evidence="2">Thioesterase TesA</fullName>
    </recommendedName>
</protein>
<dbReference type="Pfam" id="PF00975">
    <property type="entry name" value="Thioesterase"/>
    <property type="match status" value="1"/>
</dbReference>
<evidence type="ECO:0000256" key="1">
    <source>
        <dbReference type="ARBA" id="ARBA00007169"/>
    </source>
</evidence>
<evidence type="ECO:0000259" key="5">
    <source>
        <dbReference type="Pfam" id="PF00975"/>
    </source>
</evidence>
<reference evidence="6 8" key="1">
    <citation type="journal article" date="2019" name="Emerg. Microbes Infect.">
        <title>Comprehensive subspecies identification of 175 nontuberculous mycobacteria species based on 7547 genomic profiles.</title>
        <authorList>
            <person name="Matsumoto Y."/>
            <person name="Kinjo T."/>
            <person name="Motooka D."/>
            <person name="Nabeya D."/>
            <person name="Jung N."/>
            <person name="Uechi K."/>
            <person name="Horii T."/>
            <person name="Iida T."/>
            <person name="Fujita J."/>
            <person name="Nakamura S."/>
        </authorList>
    </citation>
    <scope>NUCLEOTIDE SEQUENCE [LARGE SCALE GENOMIC DNA]</scope>
    <source>
        <strain evidence="6 8">JCM 12375</strain>
    </source>
</reference>
<evidence type="ECO:0000256" key="4">
    <source>
        <dbReference type="ARBA" id="ARBA00024293"/>
    </source>
</evidence>
<evidence type="ECO:0000313" key="9">
    <source>
        <dbReference type="Proteomes" id="UP001241092"/>
    </source>
</evidence>
<dbReference type="EMBL" id="AP022567">
    <property type="protein sequence ID" value="BBX38242.1"/>
    <property type="molecule type" value="Genomic_DNA"/>
</dbReference>
<feature type="domain" description="Thioesterase" evidence="5">
    <location>
        <begin position="20"/>
        <end position="241"/>
    </location>
</feature>
<keyword evidence="7" id="KW-0436">Ligase</keyword>
<dbReference type="EMBL" id="AP027452">
    <property type="protein sequence ID" value="BDY32886.1"/>
    <property type="molecule type" value="Genomic_DNA"/>
</dbReference>
<dbReference type="RefSeq" id="WP_036442863.1">
    <property type="nucleotide sequence ID" value="NZ_AP022567.1"/>
</dbReference>
<evidence type="ECO:0000256" key="3">
    <source>
        <dbReference type="ARBA" id="ARBA00023026"/>
    </source>
</evidence>
<dbReference type="PANTHER" id="PTHR11487:SF0">
    <property type="entry name" value="S-ACYL FATTY ACID SYNTHASE THIOESTERASE, MEDIUM CHAIN"/>
    <property type="match status" value="1"/>
</dbReference>
<dbReference type="Proteomes" id="UP001241092">
    <property type="component" value="Chromosome"/>
</dbReference>
<dbReference type="Proteomes" id="UP000465622">
    <property type="component" value="Chromosome"/>
</dbReference>
<evidence type="ECO:0000313" key="7">
    <source>
        <dbReference type="EMBL" id="BDY32886.1"/>
    </source>
</evidence>
<dbReference type="PANTHER" id="PTHR11487">
    <property type="entry name" value="THIOESTERASE"/>
    <property type="match status" value="1"/>
</dbReference>
<evidence type="ECO:0000313" key="6">
    <source>
        <dbReference type="EMBL" id="BBX38242.1"/>
    </source>
</evidence>
<dbReference type="InterPro" id="IPR012223">
    <property type="entry name" value="TEII"/>
</dbReference>
<organism evidence="7 9">
    <name type="scientific">Mycolicibacterium mageritense</name>
    <name type="common">Mycobacterium mageritense</name>
    <dbReference type="NCBI Taxonomy" id="53462"/>
    <lineage>
        <taxon>Bacteria</taxon>
        <taxon>Bacillati</taxon>
        <taxon>Actinomycetota</taxon>
        <taxon>Actinomycetes</taxon>
        <taxon>Mycobacteriales</taxon>
        <taxon>Mycobacteriaceae</taxon>
        <taxon>Mycolicibacterium</taxon>
    </lineage>
</organism>
<comment type="similarity">
    <text evidence="1">Belongs to the thioesterase family.</text>
</comment>
<reference evidence="7" key="3">
    <citation type="submission" date="2023-03" db="EMBL/GenBank/DDBJ databases">
        <title>Draft genome sequence of a Mycolicibacterium mageritense strain H4_3_1 isolated from a hybrid biological-inorganic system reactor.</title>
        <authorList>
            <person name="Feng X."/>
            <person name="Kazama D."/>
            <person name="Sato K."/>
            <person name="Kobayashi H."/>
        </authorList>
    </citation>
    <scope>NUCLEOTIDE SEQUENCE</scope>
    <source>
        <strain evidence="7">H4_3_1</strain>
    </source>
</reference>
<keyword evidence="8" id="KW-1185">Reference proteome</keyword>
<sequence length="249" mass="27418">MRQKQGWIRKFHNSDTVARQPLLIFPHAGAGASWYRQLSKALSTHFDVIAFQYPGRQDRASEPPLTTLPDIAAGAFAEFEVSEYNCGVPVMTFGHSMGAHISFEFARIAESTGVKVRQLTVVAAVAPHRLADKPPAPTDDDGLLEHVKFLGGTNADVVADPEIVKMSFPVLRADHRAAESYRCAPATRVSAAIRVLGGAQDPIVTMADLHGWREHSDDVEVTMFDGGHFFLTDEIEAIRELLSENEVRR</sequence>
<accession>A0AAI8U2N0</accession>